<dbReference type="KEGG" id="pno:SNOG_15998"/>
<dbReference type="GeneID" id="5983059"/>
<proteinExistence type="predicted"/>
<gene>
    <name evidence="1" type="ORF">SNOG_15998</name>
</gene>
<reference evidence="2" key="1">
    <citation type="journal article" date="2007" name="Plant Cell">
        <title>Dothideomycete-plant interactions illuminated by genome sequencing and EST analysis of the wheat pathogen Stagonospora nodorum.</title>
        <authorList>
            <person name="Hane J.K."/>
            <person name="Lowe R.G."/>
            <person name="Solomon P.S."/>
            <person name="Tan K.C."/>
            <person name="Schoch C.L."/>
            <person name="Spatafora J.W."/>
            <person name="Crous P.W."/>
            <person name="Kodira C."/>
            <person name="Birren B.W."/>
            <person name="Galagan J.E."/>
            <person name="Torriani S.F."/>
            <person name="McDonald B.A."/>
            <person name="Oliver R.P."/>
        </authorList>
    </citation>
    <scope>NUCLEOTIDE SEQUENCE [LARGE SCALE GENOMIC DNA]</scope>
    <source>
        <strain evidence="2">SN15 / ATCC MYA-4574 / FGSC 10173</strain>
    </source>
</reference>
<dbReference type="RefSeq" id="XP_001806129.1">
    <property type="nucleotide sequence ID" value="XM_001806077.1"/>
</dbReference>
<evidence type="ECO:0000313" key="1">
    <source>
        <dbReference type="EMBL" id="EAT76577.1"/>
    </source>
</evidence>
<accession>Q0TWT0</accession>
<evidence type="ECO:0000313" key="2">
    <source>
        <dbReference type="Proteomes" id="UP000001055"/>
    </source>
</evidence>
<dbReference type="EMBL" id="CH445366">
    <property type="protein sequence ID" value="EAT76577.1"/>
    <property type="molecule type" value="Genomic_DNA"/>
</dbReference>
<dbReference type="Proteomes" id="UP000001055">
    <property type="component" value="Unassembled WGS sequence"/>
</dbReference>
<sequence>MTRSGKVECQEEQQVAEERTHLDGQLMAFLPAF</sequence>
<name>Q0TWT0_PHANO</name>
<dbReference type="InParanoid" id="Q0TWT0"/>
<protein>
    <submittedName>
        <fullName evidence="1">Uncharacterized protein</fullName>
    </submittedName>
</protein>
<dbReference type="AlphaFoldDB" id="Q0TWT0"/>
<dbReference type="HOGENOM" id="CLU_3384996_0_0_1"/>
<organism evidence="1 2">
    <name type="scientific">Phaeosphaeria nodorum (strain SN15 / ATCC MYA-4574 / FGSC 10173)</name>
    <name type="common">Glume blotch fungus</name>
    <name type="synonym">Parastagonospora nodorum</name>
    <dbReference type="NCBI Taxonomy" id="321614"/>
    <lineage>
        <taxon>Eukaryota</taxon>
        <taxon>Fungi</taxon>
        <taxon>Dikarya</taxon>
        <taxon>Ascomycota</taxon>
        <taxon>Pezizomycotina</taxon>
        <taxon>Dothideomycetes</taxon>
        <taxon>Pleosporomycetidae</taxon>
        <taxon>Pleosporales</taxon>
        <taxon>Pleosporineae</taxon>
        <taxon>Phaeosphaeriaceae</taxon>
        <taxon>Parastagonospora</taxon>
    </lineage>
</organism>